<dbReference type="AlphaFoldDB" id="A0A644U3F2"/>
<name>A0A644U3F2_9ZZZZ</name>
<feature type="compositionally biased region" description="Basic and acidic residues" evidence="1">
    <location>
        <begin position="79"/>
        <end position="92"/>
    </location>
</feature>
<reference evidence="2" key="1">
    <citation type="submission" date="2019-08" db="EMBL/GenBank/DDBJ databases">
        <authorList>
            <person name="Kucharzyk K."/>
            <person name="Murdoch R.W."/>
            <person name="Higgins S."/>
            <person name="Loffler F."/>
        </authorList>
    </citation>
    <scope>NUCLEOTIDE SEQUENCE</scope>
</reference>
<accession>A0A644U3F2</accession>
<evidence type="ECO:0000256" key="1">
    <source>
        <dbReference type="SAM" id="MobiDB-lite"/>
    </source>
</evidence>
<protein>
    <submittedName>
        <fullName evidence="2">Uncharacterized protein</fullName>
    </submittedName>
</protein>
<feature type="region of interest" description="Disordered" evidence="1">
    <location>
        <begin position="398"/>
        <end position="419"/>
    </location>
</feature>
<dbReference type="EMBL" id="VSSQ01000070">
    <property type="protein sequence ID" value="MPL73042.1"/>
    <property type="molecule type" value="Genomic_DNA"/>
</dbReference>
<proteinExistence type="predicted"/>
<feature type="region of interest" description="Disordered" evidence="1">
    <location>
        <begin position="78"/>
        <end position="107"/>
    </location>
</feature>
<comment type="caution">
    <text evidence="2">The sequence shown here is derived from an EMBL/GenBank/DDBJ whole genome shotgun (WGS) entry which is preliminary data.</text>
</comment>
<organism evidence="2">
    <name type="scientific">bioreactor metagenome</name>
    <dbReference type="NCBI Taxonomy" id="1076179"/>
    <lineage>
        <taxon>unclassified sequences</taxon>
        <taxon>metagenomes</taxon>
        <taxon>ecological metagenomes</taxon>
    </lineage>
</organism>
<feature type="compositionally biased region" description="Basic residues" evidence="1">
    <location>
        <begin position="400"/>
        <end position="411"/>
    </location>
</feature>
<sequence>MRQQAVRLLDHVVAQRFHVRGIAGQDRLEAVVDELRHREPVVARIGEPFRQQRQLVHRGQLVRILRIETVHQQRVRGPVRRDVAGGQRDRCRPLAGGGEPDELPRGPAHLWVVGGRGQHRRIAPRGQRLRRPADPRIGAGDEIPAAGLRAVDEAHIGGRAEEHAKLARRELFRGIGAREVLHPAVAEDRLRRLERLQPLGIVHVQLAVLDHRHALAPHRRLQQPVARDVPVPEQRILPARRPDRPAGVDHLIPALRHRLDPGRAQDVHVVKADRGRDRERQTIDLPAEGRELEHRLVIARRVEAGLGGDIGIERFCDAALDQDRLPVQCLEGHVRQGVRNRLAQDGVRRILVILIGGAERHLDVRMRRGEGLHDPLEGRIEDRGIGIGHLDLDGAGALGGKRRRKGKRKQVFHGGGSFAEGRQGHFIPLSAMPSMKRRCASRKATTRGVTMTVAVAIIGP</sequence>
<gene>
    <name evidence="2" type="ORF">SDC9_18835</name>
</gene>
<evidence type="ECO:0000313" key="2">
    <source>
        <dbReference type="EMBL" id="MPL73042.1"/>
    </source>
</evidence>